<gene>
    <name evidence="1" type="ORF">EJ05DRAFT_481340</name>
</gene>
<organism evidence="1 2">
    <name type="scientific">Pseudovirgaria hyperparasitica</name>
    <dbReference type="NCBI Taxonomy" id="470096"/>
    <lineage>
        <taxon>Eukaryota</taxon>
        <taxon>Fungi</taxon>
        <taxon>Dikarya</taxon>
        <taxon>Ascomycota</taxon>
        <taxon>Pezizomycotina</taxon>
        <taxon>Dothideomycetes</taxon>
        <taxon>Dothideomycetes incertae sedis</taxon>
        <taxon>Acrospermales</taxon>
        <taxon>Acrospermaceae</taxon>
        <taxon>Pseudovirgaria</taxon>
    </lineage>
</organism>
<dbReference type="GeneID" id="54486113"/>
<proteinExistence type="predicted"/>
<dbReference type="PANTHER" id="PTHR42085">
    <property type="entry name" value="F-BOX DOMAIN-CONTAINING PROTEIN"/>
    <property type="match status" value="1"/>
</dbReference>
<keyword evidence="2" id="KW-1185">Reference proteome</keyword>
<name>A0A6A6WJG6_9PEZI</name>
<dbReference type="AlphaFoldDB" id="A0A6A6WJG6"/>
<protein>
    <submittedName>
        <fullName evidence="1">Uncharacterized protein</fullName>
    </submittedName>
</protein>
<reference evidence="1" key="1">
    <citation type="journal article" date="2020" name="Stud. Mycol.">
        <title>101 Dothideomycetes genomes: a test case for predicting lifestyles and emergence of pathogens.</title>
        <authorList>
            <person name="Haridas S."/>
            <person name="Albert R."/>
            <person name="Binder M."/>
            <person name="Bloem J."/>
            <person name="Labutti K."/>
            <person name="Salamov A."/>
            <person name="Andreopoulos B."/>
            <person name="Baker S."/>
            <person name="Barry K."/>
            <person name="Bills G."/>
            <person name="Bluhm B."/>
            <person name="Cannon C."/>
            <person name="Castanera R."/>
            <person name="Culley D."/>
            <person name="Daum C."/>
            <person name="Ezra D."/>
            <person name="Gonzalez J."/>
            <person name="Henrissat B."/>
            <person name="Kuo A."/>
            <person name="Liang C."/>
            <person name="Lipzen A."/>
            <person name="Lutzoni F."/>
            <person name="Magnuson J."/>
            <person name="Mondo S."/>
            <person name="Nolan M."/>
            <person name="Ohm R."/>
            <person name="Pangilinan J."/>
            <person name="Park H.-J."/>
            <person name="Ramirez L."/>
            <person name="Alfaro M."/>
            <person name="Sun H."/>
            <person name="Tritt A."/>
            <person name="Yoshinaga Y."/>
            <person name="Zwiers L.-H."/>
            <person name="Turgeon B."/>
            <person name="Goodwin S."/>
            <person name="Spatafora J."/>
            <person name="Crous P."/>
            <person name="Grigoriev I."/>
        </authorList>
    </citation>
    <scope>NUCLEOTIDE SEQUENCE</scope>
    <source>
        <strain evidence="1">CBS 121739</strain>
    </source>
</reference>
<accession>A0A6A6WJG6</accession>
<dbReference type="InterPro" id="IPR038883">
    <property type="entry name" value="AN11006-like"/>
</dbReference>
<dbReference type="RefSeq" id="XP_033604845.1">
    <property type="nucleotide sequence ID" value="XM_033745059.1"/>
</dbReference>
<evidence type="ECO:0000313" key="1">
    <source>
        <dbReference type="EMBL" id="KAF2762394.1"/>
    </source>
</evidence>
<evidence type="ECO:0000313" key="2">
    <source>
        <dbReference type="Proteomes" id="UP000799437"/>
    </source>
</evidence>
<sequence length="328" mass="36420">MPSLASLPVEIRLAIFHYVLLPSTDDMYSRPPSCPATVIIHPADVNTPSDHPRRFWGSSDMSSLLLLCRLIHTDIHMLIYASSTFVLAPQSTAVTPLTPTPSLVAPAYTGRLSPSLRDTIRHLDVRIPLYIRSIRNDALKLCIEAHETLFPGLRSVVLRILHISFASNPLGKYRESVIIPLLSAFRGVDTVYLHCHETRFFGWGAGTRSSINHPPPASASTQSSGGDCNVHPKVKFDVVESWQAFVRLPGGAMLYRSSAGKTSPKFETLCDEIVWQRTHGRSRPSVLAIEGMNERECPGVEVAFRSAQTDRAMDAVGDRRRGRRVIRF</sequence>
<dbReference type="OrthoDB" id="3519449at2759"/>
<dbReference type="Proteomes" id="UP000799437">
    <property type="component" value="Unassembled WGS sequence"/>
</dbReference>
<dbReference type="EMBL" id="ML996565">
    <property type="protein sequence ID" value="KAF2762394.1"/>
    <property type="molecule type" value="Genomic_DNA"/>
</dbReference>
<dbReference type="PANTHER" id="PTHR42085:SF2">
    <property type="entry name" value="F-BOX DOMAIN-CONTAINING PROTEIN"/>
    <property type="match status" value="1"/>
</dbReference>